<organism evidence="2 3">
    <name type="scientific">Kribbella antiqua</name>
    <dbReference type="NCBI Taxonomy" id="2512217"/>
    <lineage>
        <taxon>Bacteria</taxon>
        <taxon>Bacillati</taxon>
        <taxon>Actinomycetota</taxon>
        <taxon>Actinomycetes</taxon>
        <taxon>Propionibacteriales</taxon>
        <taxon>Kribbellaceae</taxon>
        <taxon>Kribbella</taxon>
    </lineage>
</organism>
<sequence>MFRAAIAALADQALTRNLAAVDLLRAGAGTDLQAVLEEVGLRLAECYCDERSWALRRLLQAEVTNLPDLLDIVRERASDKVNEALADRFARLALAGHLSVSDPAVAAEQFGALLTAPLETRSQLGTRTLPEKELTEVTQNAVRTFLRAFSNG</sequence>
<name>A0A4R2IW86_9ACTN</name>
<accession>A0A4R2IW86</accession>
<protein>
    <submittedName>
        <fullName evidence="2">AefR-like transcriptional repressor</fullName>
    </submittedName>
</protein>
<comment type="caution">
    <text evidence="2">The sequence shown here is derived from an EMBL/GenBank/DDBJ whole genome shotgun (WGS) entry which is preliminary data.</text>
</comment>
<dbReference type="AlphaFoldDB" id="A0A4R2IW86"/>
<dbReference type="SUPFAM" id="SSF48498">
    <property type="entry name" value="Tetracyclin repressor-like, C-terminal domain"/>
    <property type="match status" value="1"/>
</dbReference>
<feature type="domain" description="Transcriptional regulator TetR C-terminal Proteobacteria type" evidence="1">
    <location>
        <begin position="35"/>
        <end position="149"/>
    </location>
</feature>
<dbReference type="InterPro" id="IPR036271">
    <property type="entry name" value="Tet_transcr_reg_TetR-rel_C_sf"/>
</dbReference>
<dbReference type="EMBL" id="SLWR01000004">
    <property type="protein sequence ID" value="TCO48626.1"/>
    <property type="molecule type" value="Genomic_DNA"/>
</dbReference>
<proteinExistence type="predicted"/>
<dbReference type="Gene3D" id="1.10.357.10">
    <property type="entry name" value="Tetracycline Repressor, domain 2"/>
    <property type="match status" value="1"/>
</dbReference>
<dbReference type="Pfam" id="PF14246">
    <property type="entry name" value="TetR_C_7"/>
    <property type="match status" value="1"/>
</dbReference>
<gene>
    <name evidence="2" type="ORF">EV646_104448</name>
</gene>
<evidence type="ECO:0000313" key="2">
    <source>
        <dbReference type="EMBL" id="TCO48626.1"/>
    </source>
</evidence>
<evidence type="ECO:0000259" key="1">
    <source>
        <dbReference type="Pfam" id="PF14246"/>
    </source>
</evidence>
<evidence type="ECO:0000313" key="3">
    <source>
        <dbReference type="Proteomes" id="UP000295573"/>
    </source>
</evidence>
<dbReference type="InterPro" id="IPR039536">
    <property type="entry name" value="TetR_C_Proteobacteria"/>
</dbReference>
<reference evidence="2 3" key="1">
    <citation type="journal article" date="2015" name="Stand. Genomic Sci.">
        <title>Genomic Encyclopedia of Bacterial and Archaeal Type Strains, Phase III: the genomes of soil and plant-associated and newly described type strains.</title>
        <authorList>
            <person name="Whitman W.B."/>
            <person name="Woyke T."/>
            <person name="Klenk H.P."/>
            <person name="Zhou Y."/>
            <person name="Lilburn T.G."/>
            <person name="Beck B.J."/>
            <person name="De Vos P."/>
            <person name="Vandamme P."/>
            <person name="Eisen J.A."/>
            <person name="Garrity G."/>
            <person name="Hugenholtz P."/>
            <person name="Kyrpides N.C."/>
        </authorList>
    </citation>
    <scope>NUCLEOTIDE SEQUENCE [LARGE SCALE GENOMIC DNA]</scope>
    <source>
        <strain evidence="2 3">VKM Ac-2541</strain>
    </source>
</reference>
<dbReference type="Proteomes" id="UP000295573">
    <property type="component" value="Unassembled WGS sequence"/>
</dbReference>
<keyword evidence="3" id="KW-1185">Reference proteome</keyword>